<evidence type="ECO:0000256" key="1">
    <source>
        <dbReference type="SAM" id="Phobius"/>
    </source>
</evidence>
<organism evidence="2 3">
    <name type="scientific">Archangium gephyra</name>
    <dbReference type="NCBI Taxonomy" id="48"/>
    <lineage>
        <taxon>Bacteria</taxon>
        <taxon>Pseudomonadati</taxon>
        <taxon>Myxococcota</taxon>
        <taxon>Myxococcia</taxon>
        <taxon>Myxococcales</taxon>
        <taxon>Cystobacterineae</taxon>
        <taxon>Archangiaceae</taxon>
        <taxon>Archangium</taxon>
    </lineage>
</organism>
<protein>
    <submittedName>
        <fullName evidence="2">Uncharacterized protein</fullName>
    </submittedName>
</protein>
<keyword evidence="1" id="KW-0472">Membrane</keyword>
<gene>
    <name evidence="2" type="ORF">ATI61_104326</name>
</gene>
<reference evidence="2 3" key="1">
    <citation type="submission" date="2018-08" db="EMBL/GenBank/DDBJ databases">
        <title>Genomic Encyclopedia of Archaeal and Bacterial Type Strains, Phase II (KMG-II): from individual species to whole genera.</title>
        <authorList>
            <person name="Goeker M."/>
        </authorList>
    </citation>
    <scope>NUCLEOTIDE SEQUENCE [LARGE SCALE GENOMIC DNA]</scope>
    <source>
        <strain evidence="2 3">DSM 2261</strain>
    </source>
</reference>
<keyword evidence="1" id="KW-0812">Transmembrane</keyword>
<dbReference type="RefSeq" id="WP_047855132.1">
    <property type="nucleotide sequence ID" value="NZ_CP011509.1"/>
</dbReference>
<comment type="caution">
    <text evidence="2">The sequence shown here is derived from an EMBL/GenBank/DDBJ whole genome shotgun (WGS) entry which is preliminary data.</text>
</comment>
<evidence type="ECO:0000313" key="2">
    <source>
        <dbReference type="EMBL" id="REG33036.1"/>
    </source>
</evidence>
<sequence>MTLECAVCRSPLRAEDVDFELSLAKCHACNAVYNLTGRRPPSRPKAALPERFQVEEHGQGTTISWRWFRAYHVFMVFFCLLWNGFLFVWYFVALTHEAPLIVTLFPLLHTGVGLFLIYMTVAGFVNSTRIEVSREELRIQHGPLPWSGNRTLSGRELTQVYGQEVRGSKGSVSYSLLALDTQRRQVKLLTGLEAKEQALYLEQALERRLGIEDSPVEGELARRDQVA</sequence>
<feature type="transmembrane region" description="Helical" evidence="1">
    <location>
        <begin position="73"/>
        <end position="92"/>
    </location>
</feature>
<keyword evidence="3" id="KW-1185">Reference proteome</keyword>
<dbReference type="Proteomes" id="UP000256345">
    <property type="component" value="Unassembled WGS sequence"/>
</dbReference>
<keyword evidence="1" id="KW-1133">Transmembrane helix</keyword>
<proteinExistence type="predicted"/>
<feature type="transmembrane region" description="Helical" evidence="1">
    <location>
        <begin position="98"/>
        <end position="125"/>
    </location>
</feature>
<name>A0ABX9K4B3_9BACT</name>
<evidence type="ECO:0000313" key="3">
    <source>
        <dbReference type="Proteomes" id="UP000256345"/>
    </source>
</evidence>
<dbReference type="EMBL" id="QUMU01000004">
    <property type="protein sequence ID" value="REG33036.1"/>
    <property type="molecule type" value="Genomic_DNA"/>
</dbReference>
<accession>A0ABX9K4B3</accession>